<comment type="caution">
    <text evidence="1">The sequence shown here is derived from an EMBL/GenBank/DDBJ whole genome shotgun (WGS) entry which is preliminary data.</text>
</comment>
<protein>
    <submittedName>
        <fullName evidence="1">Uncharacterized protein</fullName>
    </submittedName>
</protein>
<dbReference type="OrthoDB" id="6437007at2759"/>
<dbReference type="Proteomes" id="UP000887013">
    <property type="component" value="Unassembled WGS sequence"/>
</dbReference>
<dbReference type="AlphaFoldDB" id="A0A8X6UAM2"/>
<reference evidence="1" key="1">
    <citation type="submission" date="2020-08" db="EMBL/GenBank/DDBJ databases">
        <title>Multicomponent nature underlies the extraordinary mechanical properties of spider dragline silk.</title>
        <authorList>
            <person name="Kono N."/>
            <person name="Nakamura H."/>
            <person name="Mori M."/>
            <person name="Yoshida Y."/>
            <person name="Ohtoshi R."/>
            <person name="Malay A.D."/>
            <person name="Moran D.A.P."/>
            <person name="Tomita M."/>
            <person name="Numata K."/>
            <person name="Arakawa K."/>
        </authorList>
    </citation>
    <scope>NUCLEOTIDE SEQUENCE</scope>
</reference>
<dbReference type="EMBL" id="BMAW01075139">
    <property type="protein sequence ID" value="GFT95288.1"/>
    <property type="molecule type" value="Genomic_DNA"/>
</dbReference>
<keyword evidence="2" id="KW-1185">Reference proteome</keyword>
<name>A0A8X6UAM2_NEPPI</name>
<evidence type="ECO:0000313" key="1">
    <source>
        <dbReference type="EMBL" id="GFT95288.1"/>
    </source>
</evidence>
<evidence type="ECO:0000313" key="2">
    <source>
        <dbReference type="Proteomes" id="UP000887013"/>
    </source>
</evidence>
<organism evidence="1 2">
    <name type="scientific">Nephila pilipes</name>
    <name type="common">Giant wood spider</name>
    <name type="synonym">Nephila maculata</name>
    <dbReference type="NCBI Taxonomy" id="299642"/>
    <lineage>
        <taxon>Eukaryota</taxon>
        <taxon>Metazoa</taxon>
        <taxon>Ecdysozoa</taxon>
        <taxon>Arthropoda</taxon>
        <taxon>Chelicerata</taxon>
        <taxon>Arachnida</taxon>
        <taxon>Araneae</taxon>
        <taxon>Araneomorphae</taxon>
        <taxon>Entelegynae</taxon>
        <taxon>Araneoidea</taxon>
        <taxon>Nephilidae</taxon>
        <taxon>Nephila</taxon>
    </lineage>
</organism>
<gene>
    <name evidence="1" type="ORF">NPIL_439671</name>
</gene>
<proteinExistence type="predicted"/>
<sequence>MRSESLKFHFQEEEHLLESPYQTNCTDYEDLWEKNNKSGPRSQEMCREWCLINTLKPCIQCEEFLKMVEKPTRICEYIGRFFSIRALRIMDDFVSSSRSTQNSYFHII</sequence>
<accession>A0A8X6UAM2</accession>